<reference evidence="2" key="1">
    <citation type="journal article" date="2019" name="Int. J. Syst. Evol. Microbiol.">
        <title>The Global Catalogue of Microorganisms (GCM) 10K type strain sequencing project: providing services to taxonomists for standard genome sequencing and annotation.</title>
        <authorList>
            <consortium name="The Broad Institute Genomics Platform"/>
            <consortium name="The Broad Institute Genome Sequencing Center for Infectious Disease"/>
            <person name="Wu L."/>
            <person name="Ma J."/>
        </authorList>
    </citation>
    <scope>NUCLEOTIDE SEQUENCE [LARGE SCALE GENOMIC DNA]</scope>
    <source>
        <strain evidence="2">TISTR 2241</strain>
    </source>
</reference>
<dbReference type="EMBL" id="JBHUMR010000001">
    <property type="protein sequence ID" value="MFD2615839.1"/>
    <property type="molecule type" value="Genomic_DNA"/>
</dbReference>
<gene>
    <name evidence="1" type="ORF">ACFSTF_00585</name>
</gene>
<comment type="caution">
    <text evidence="1">The sequence shown here is derived from an EMBL/GenBank/DDBJ whole genome shotgun (WGS) entry which is preliminary data.</text>
</comment>
<proteinExistence type="predicted"/>
<evidence type="ECO:0000313" key="1">
    <source>
        <dbReference type="EMBL" id="MFD2615839.1"/>
    </source>
</evidence>
<dbReference type="RefSeq" id="WP_181406473.1">
    <property type="nucleotide sequence ID" value="NZ_JBHUMR010000001.1"/>
</dbReference>
<accession>A0ABW5PLY7</accession>
<evidence type="ECO:0000313" key="2">
    <source>
        <dbReference type="Proteomes" id="UP001597458"/>
    </source>
</evidence>
<sequence>MMYLDWFAETMKKTFNIEVKKEDVGYEAYDFYHEEFKVDLFNRIGPF</sequence>
<keyword evidence="2" id="KW-1185">Reference proteome</keyword>
<name>A0ABW5PLY7_9BACI</name>
<organism evidence="1 2">
    <name type="scientific">Terrilactibacillus laevilacticus</name>
    <dbReference type="NCBI Taxonomy" id="1380157"/>
    <lineage>
        <taxon>Bacteria</taxon>
        <taxon>Bacillati</taxon>
        <taxon>Bacillota</taxon>
        <taxon>Bacilli</taxon>
        <taxon>Bacillales</taxon>
        <taxon>Bacillaceae</taxon>
        <taxon>Terrilactibacillus</taxon>
    </lineage>
</organism>
<dbReference type="Proteomes" id="UP001597458">
    <property type="component" value="Unassembled WGS sequence"/>
</dbReference>
<protein>
    <submittedName>
        <fullName evidence="1">Uncharacterized protein</fullName>
    </submittedName>
</protein>